<keyword evidence="1" id="KW-0378">Hydrolase</keyword>
<dbReference type="SUPFAM" id="SSF53474">
    <property type="entry name" value="alpha/beta-Hydrolases"/>
    <property type="match status" value="1"/>
</dbReference>
<name>A0A317MTY0_9GAMM</name>
<dbReference type="OrthoDB" id="9771666at2"/>
<dbReference type="InterPro" id="IPR029058">
    <property type="entry name" value="AB_hydrolase_fold"/>
</dbReference>
<sequence>MTRRELLLAVAGLLSVPAPSLPAASLATRIDLWPARPPGGGGPDGAVEISARGAMRHIATPLLEVFAPEQANGAAVLVAGGGGYRRIQMGSEAWPAARWLAARGITAFVLRYRLPGEGWNAGALAPLQDAQRALRLIRARATQYGLDPLRLSVLGFSAGAHLLGLAAMRADFRAYPPVDALDALSARPAAAALIYPVMTLQPPYQHTATRRVLLGAHADAARAADWSVQTHVRAGCPPVFLVQADDDPVADPHNSALLAQACAAAGVAVEWHRLPSGGHGFGMGRAGTPTADWPAWYAAWLRRMGLIA</sequence>
<proteinExistence type="predicted"/>
<dbReference type="Gene3D" id="3.40.50.1820">
    <property type="entry name" value="alpha/beta hydrolase"/>
    <property type="match status" value="1"/>
</dbReference>
<dbReference type="InterPro" id="IPR050300">
    <property type="entry name" value="GDXG_lipolytic_enzyme"/>
</dbReference>
<keyword evidence="5" id="KW-1185">Reference proteome</keyword>
<protein>
    <submittedName>
        <fullName evidence="4">Acetyl esterase/lipase</fullName>
    </submittedName>
</protein>
<dbReference type="GO" id="GO:0016787">
    <property type="term" value="F:hydrolase activity"/>
    <property type="evidence" value="ECO:0007669"/>
    <property type="project" value="UniProtKB-KW"/>
</dbReference>
<organism evidence="4 5">
    <name type="scientific">Plasticicumulans acidivorans</name>
    <dbReference type="NCBI Taxonomy" id="886464"/>
    <lineage>
        <taxon>Bacteria</taxon>
        <taxon>Pseudomonadati</taxon>
        <taxon>Pseudomonadota</taxon>
        <taxon>Gammaproteobacteria</taxon>
        <taxon>Candidatus Competibacteraceae</taxon>
        <taxon>Plasticicumulans</taxon>
    </lineage>
</organism>
<dbReference type="Pfam" id="PF20434">
    <property type="entry name" value="BD-FAE"/>
    <property type="match status" value="1"/>
</dbReference>
<dbReference type="RefSeq" id="WP_110019208.1">
    <property type="nucleotide sequence ID" value="NZ_QGTJ01000008.1"/>
</dbReference>
<reference evidence="4 5" key="1">
    <citation type="submission" date="2018-05" db="EMBL/GenBank/DDBJ databases">
        <title>Genomic Encyclopedia of Type Strains, Phase IV (KMG-IV): sequencing the most valuable type-strain genomes for metagenomic binning, comparative biology and taxonomic classification.</title>
        <authorList>
            <person name="Goeker M."/>
        </authorList>
    </citation>
    <scope>NUCLEOTIDE SEQUENCE [LARGE SCALE GENOMIC DNA]</scope>
    <source>
        <strain evidence="4 5">DSM 23606</strain>
    </source>
</reference>
<evidence type="ECO:0000259" key="3">
    <source>
        <dbReference type="Pfam" id="PF20434"/>
    </source>
</evidence>
<dbReference type="EMBL" id="QGTJ01000008">
    <property type="protein sequence ID" value="PWV60096.1"/>
    <property type="molecule type" value="Genomic_DNA"/>
</dbReference>
<dbReference type="InterPro" id="IPR049492">
    <property type="entry name" value="BD-FAE-like_dom"/>
</dbReference>
<evidence type="ECO:0000313" key="5">
    <source>
        <dbReference type="Proteomes" id="UP000246569"/>
    </source>
</evidence>
<dbReference type="Proteomes" id="UP000246569">
    <property type="component" value="Unassembled WGS sequence"/>
</dbReference>
<dbReference type="PANTHER" id="PTHR48081">
    <property type="entry name" value="AB HYDROLASE SUPERFAMILY PROTEIN C4A8.06C"/>
    <property type="match status" value="1"/>
</dbReference>
<evidence type="ECO:0000313" key="4">
    <source>
        <dbReference type="EMBL" id="PWV60096.1"/>
    </source>
</evidence>
<evidence type="ECO:0000256" key="2">
    <source>
        <dbReference type="SAM" id="SignalP"/>
    </source>
</evidence>
<comment type="caution">
    <text evidence="4">The sequence shown here is derived from an EMBL/GenBank/DDBJ whole genome shotgun (WGS) entry which is preliminary data.</text>
</comment>
<accession>A0A317MTY0</accession>
<keyword evidence="2" id="KW-0732">Signal</keyword>
<evidence type="ECO:0000256" key="1">
    <source>
        <dbReference type="ARBA" id="ARBA00022801"/>
    </source>
</evidence>
<feature type="chain" id="PRO_5016323811" evidence="2">
    <location>
        <begin position="24"/>
        <end position="308"/>
    </location>
</feature>
<dbReference type="PANTHER" id="PTHR48081:SF6">
    <property type="entry name" value="PEPTIDASE S9 PROLYL OLIGOPEPTIDASE CATALYTIC DOMAIN-CONTAINING PROTEIN"/>
    <property type="match status" value="1"/>
</dbReference>
<gene>
    <name evidence="4" type="ORF">C7443_10825</name>
</gene>
<feature type="signal peptide" evidence="2">
    <location>
        <begin position="1"/>
        <end position="23"/>
    </location>
</feature>
<feature type="domain" description="BD-FAE-like" evidence="3">
    <location>
        <begin position="65"/>
        <end position="260"/>
    </location>
</feature>
<dbReference type="AlphaFoldDB" id="A0A317MTY0"/>